<evidence type="ECO:0000256" key="4">
    <source>
        <dbReference type="ARBA" id="ARBA00022737"/>
    </source>
</evidence>
<dbReference type="Proteomes" id="UP000292362">
    <property type="component" value="Unassembled WGS sequence"/>
</dbReference>
<evidence type="ECO:0000313" key="10">
    <source>
        <dbReference type="EMBL" id="TBU02537.1"/>
    </source>
</evidence>
<dbReference type="Pfam" id="PF16770">
    <property type="entry name" value="RTT107_BRCT_5"/>
    <property type="match status" value="1"/>
</dbReference>
<keyword evidence="8" id="KW-0539">Nucleus</keyword>
<comment type="caution">
    <text evidence="10">The sequence shown here is derived from an EMBL/GenBank/DDBJ whole genome shotgun (WGS) entry which is preliminary data.</text>
</comment>
<evidence type="ECO:0000256" key="1">
    <source>
        <dbReference type="ARBA" id="ARBA00004123"/>
    </source>
</evidence>
<dbReference type="CDD" id="cd00027">
    <property type="entry name" value="BRCT"/>
    <property type="match status" value="3"/>
</dbReference>
<dbReference type="Pfam" id="PF23294">
    <property type="entry name" value="BRCT_TopB1_SLF1"/>
    <property type="match status" value="1"/>
</dbReference>
<dbReference type="GO" id="GO:0005634">
    <property type="term" value="C:nucleus"/>
    <property type="evidence" value="ECO:0007669"/>
    <property type="project" value="UniProtKB-SubCell"/>
</dbReference>
<keyword evidence="5" id="KW-0227">DNA damage</keyword>
<dbReference type="CDD" id="cd17738">
    <property type="entry name" value="BRCT_TopBP1_rpt7"/>
    <property type="match status" value="1"/>
</dbReference>
<evidence type="ECO:0000313" key="11">
    <source>
        <dbReference type="Proteomes" id="UP000292362"/>
    </source>
</evidence>
<evidence type="ECO:0000259" key="9">
    <source>
        <dbReference type="PROSITE" id="PS50172"/>
    </source>
</evidence>
<gene>
    <name evidence="10" type="ORF">CWI37_0459p0020</name>
</gene>
<dbReference type="PANTHER" id="PTHR46677">
    <property type="entry name" value="SMC5-SMC6 COMPLEX LOCALIZATION FACTOR PROTEIN 1"/>
    <property type="match status" value="1"/>
</dbReference>
<dbReference type="PROSITE" id="PS50172">
    <property type="entry name" value="BRCT"/>
    <property type="match status" value="2"/>
</dbReference>
<dbReference type="VEuPathDB" id="MicrosporidiaDB:CWI37_0459p0020"/>
<evidence type="ECO:0000256" key="7">
    <source>
        <dbReference type="ARBA" id="ARBA00023212"/>
    </source>
</evidence>
<dbReference type="PANTHER" id="PTHR46677:SF1">
    <property type="entry name" value="SMC5-SMC6 COMPLEX LOCALIZATION FACTOR PROTEIN 1"/>
    <property type="match status" value="1"/>
</dbReference>
<dbReference type="GO" id="GO:1990166">
    <property type="term" value="P:protein localization to site of double-strand break"/>
    <property type="evidence" value="ECO:0007669"/>
    <property type="project" value="TreeGrafter"/>
</dbReference>
<dbReference type="InterPro" id="IPR042479">
    <property type="entry name" value="Slf1"/>
</dbReference>
<keyword evidence="4" id="KW-0677">Repeat</keyword>
<evidence type="ECO:0000256" key="8">
    <source>
        <dbReference type="ARBA" id="ARBA00023242"/>
    </source>
</evidence>
<dbReference type="SUPFAM" id="SSF52113">
    <property type="entry name" value="BRCT domain"/>
    <property type="match status" value="5"/>
</dbReference>
<organism evidence="10 11">
    <name type="scientific">Hamiltosporidium tvaerminnensis</name>
    <dbReference type="NCBI Taxonomy" id="1176355"/>
    <lineage>
        <taxon>Eukaryota</taxon>
        <taxon>Fungi</taxon>
        <taxon>Fungi incertae sedis</taxon>
        <taxon>Microsporidia</taxon>
        <taxon>Dubosqiidae</taxon>
        <taxon>Hamiltosporidium</taxon>
    </lineage>
</organism>
<dbReference type="Pfam" id="PF16589">
    <property type="entry name" value="BRCT_2"/>
    <property type="match status" value="1"/>
</dbReference>
<evidence type="ECO:0000256" key="3">
    <source>
        <dbReference type="ARBA" id="ARBA00022490"/>
    </source>
</evidence>
<dbReference type="GO" id="GO:0006281">
    <property type="term" value="P:DNA repair"/>
    <property type="evidence" value="ECO:0007669"/>
    <property type="project" value="UniProtKB-KW"/>
</dbReference>
<dbReference type="InterPro" id="IPR057595">
    <property type="entry name" value="TopB1_SLF1_BRCT"/>
</dbReference>
<dbReference type="GO" id="GO:0035861">
    <property type="term" value="C:site of double-strand break"/>
    <property type="evidence" value="ECO:0007669"/>
    <property type="project" value="TreeGrafter"/>
</dbReference>
<dbReference type="SMART" id="SM00292">
    <property type="entry name" value="BRCT"/>
    <property type="match status" value="5"/>
</dbReference>
<protein>
    <submittedName>
        <fullName evidence="10">Putative BRCT domain-containing cell cycle checkpoint protein</fullName>
    </submittedName>
</protein>
<proteinExistence type="predicted"/>
<dbReference type="Gene3D" id="3.40.50.10190">
    <property type="entry name" value="BRCT domain"/>
    <property type="match status" value="5"/>
</dbReference>
<sequence>MDPKYEIISTQKQNIYITTTGISNIEIEIINSILPKNFILENTLSTSTTYLVTYKALFTEKYIQALKWEIPVIDVEWLYDTSQNIKKYYLLPFLGTCFTTSNVTNDIFKNYYKAYSAFYSPNLNISTDFLISSVDCDGEKNEFAKKYKIPIIDPENVFKNDFSLFGKSNNYTVLDIKTENIFENKIFYLESTLPSIIFNKLKRLIIENEGTRVSSIDNEVDYIITTKYSNIKKYENKNIYYQYIFDCVEQNILLLPDFYCIYNFEKYKILDETVCVVDKGLQNNRIILYNKIKAMGGRIKSRIDSSCTHFIVKNKKEFKKDSFRPYKVISFDWIDQCLYSLRFIKEDRYLVSKPTLNVFKLLKERENIKNVIYIETKKNKIFQFTGLAFYLKEKAIKMLNDFNIDYIDGDRYEKCTHLIMGSVSTSEKFLSCLAQGGWILKPNFIDDYDNSESFNFEKYEWSLDENFDENDKKIIASVKKWREKVLYEGKPAFYKWKVKLYCDDPKKESYIRVLQNGGATMTEADDYTHCFVDKKYTGKIKEHKYFSTDYIFSYLFKGR</sequence>
<feature type="domain" description="BRCT" evidence="9">
    <location>
        <begin position="273"/>
        <end position="351"/>
    </location>
</feature>
<accession>A0A4Q9L4S5</accession>
<evidence type="ECO:0000256" key="5">
    <source>
        <dbReference type="ARBA" id="ARBA00022763"/>
    </source>
</evidence>
<dbReference type="InterPro" id="IPR036420">
    <property type="entry name" value="BRCT_dom_sf"/>
</dbReference>
<reference evidence="10 11" key="1">
    <citation type="submission" date="2017-12" db="EMBL/GenBank/DDBJ databases">
        <authorList>
            <person name="Pombert J.-F."/>
            <person name="Haag K.L."/>
            <person name="Ebert D."/>
        </authorList>
    </citation>
    <scope>NUCLEOTIDE SEQUENCE [LARGE SCALE GENOMIC DNA]</scope>
    <source>
        <strain evidence="10">FI-OER-3-3</strain>
    </source>
</reference>
<dbReference type="GO" id="GO:2000781">
    <property type="term" value="P:positive regulation of double-strand break repair"/>
    <property type="evidence" value="ECO:0007669"/>
    <property type="project" value="InterPro"/>
</dbReference>
<evidence type="ECO:0000256" key="2">
    <source>
        <dbReference type="ARBA" id="ARBA00004300"/>
    </source>
</evidence>
<dbReference type="InterPro" id="IPR001357">
    <property type="entry name" value="BRCT_dom"/>
</dbReference>
<keyword evidence="6" id="KW-0234">DNA repair</keyword>
<comment type="subcellular location">
    <subcellularLocation>
        <location evidence="2">Cytoplasm</location>
        <location evidence="2">Cytoskeleton</location>
        <location evidence="2">Microtubule organizing center</location>
        <location evidence="2">Centrosome</location>
    </subcellularLocation>
    <subcellularLocation>
        <location evidence="1">Nucleus</location>
    </subcellularLocation>
</comment>
<dbReference type="AlphaFoldDB" id="A0A4Q9L4S5"/>
<dbReference type="Pfam" id="PF00533">
    <property type="entry name" value="BRCT"/>
    <property type="match status" value="2"/>
</dbReference>
<feature type="domain" description="BRCT" evidence="9">
    <location>
        <begin position="177"/>
        <end position="261"/>
    </location>
</feature>
<name>A0A4Q9L4S5_9MICR</name>
<keyword evidence="7" id="KW-0206">Cytoskeleton</keyword>
<dbReference type="EMBL" id="PITJ01000459">
    <property type="protein sequence ID" value="TBU02537.1"/>
    <property type="molecule type" value="Genomic_DNA"/>
</dbReference>
<keyword evidence="3" id="KW-0963">Cytoplasm</keyword>
<evidence type="ECO:0000256" key="6">
    <source>
        <dbReference type="ARBA" id="ARBA00023204"/>
    </source>
</evidence>